<dbReference type="EMBL" id="KV454012">
    <property type="protein sequence ID" value="ODV96850.1"/>
    <property type="molecule type" value="Genomic_DNA"/>
</dbReference>
<evidence type="ECO:0000259" key="4">
    <source>
        <dbReference type="Pfam" id="PF16076"/>
    </source>
</evidence>
<keyword evidence="6" id="KW-1185">Reference proteome</keyword>
<dbReference type="GO" id="GO:0005783">
    <property type="term" value="C:endoplasmic reticulum"/>
    <property type="evidence" value="ECO:0007669"/>
    <property type="project" value="TreeGrafter"/>
</dbReference>
<reference evidence="6" key="1">
    <citation type="submission" date="2016-05" db="EMBL/GenBank/DDBJ databases">
        <title>Comparative genomics of biotechnologically important yeasts.</title>
        <authorList>
            <consortium name="DOE Joint Genome Institute"/>
            <person name="Riley R."/>
            <person name="Haridas S."/>
            <person name="Wolfe K.H."/>
            <person name="Lopes M.R."/>
            <person name="Hittinger C.T."/>
            <person name="Goker M."/>
            <person name="Salamov A."/>
            <person name="Wisecaver J."/>
            <person name="Long T.M."/>
            <person name="Aerts A.L."/>
            <person name="Barry K."/>
            <person name="Choi C."/>
            <person name="Clum A."/>
            <person name="Coughlan A.Y."/>
            <person name="Deshpande S."/>
            <person name="Douglass A.P."/>
            <person name="Hanson S.J."/>
            <person name="Klenk H.-P."/>
            <person name="Labutti K."/>
            <person name="Lapidus A."/>
            <person name="Lindquist E."/>
            <person name="Lipzen A."/>
            <person name="Meier-Kolthoff J.P."/>
            <person name="Ohm R.A."/>
            <person name="Otillar R.P."/>
            <person name="Pangilinan J."/>
            <person name="Peng Y."/>
            <person name="Rokas A."/>
            <person name="Rosa C.A."/>
            <person name="Scheuner C."/>
            <person name="Sibirny A.A."/>
            <person name="Slot J.C."/>
            <person name="Stielow J.B."/>
            <person name="Sun H."/>
            <person name="Kurtzman C.P."/>
            <person name="Blackwell M."/>
            <person name="Grigoriev I.V."/>
            <person name="Jeffries T.W."/>
        </authorList>
    </citation>
    <scope>NUCLEOTIDE SEQUENCE [LARGE SCALE GENOMIC DNA]</scope>
    <source>
        <strain evidence="6">NRRL Y-2460</strain>
    </source>
</reference>
<organism evidence="5 6">
    <name type="scientific">Pachysolen tannophilus NRRL Y-2460</name>
    <dbReference type="NCBI Taxonomy" id="669874"/>
    <lineage>
        <taxon>Eukaryota</taxon>
        <taxon>Fungi</taxon>
        <taxon>Dikarya</taxon>
        <taxon>Ascomycota</taxon>
        <taxon>Saccharomycotina</taxon>
        <taxon>Pichiomycetes</taxon>
        <taxon>Pachysolenaceae</taxon>
        <taxon>Pachysolen</taxon>
    </lineage>
</organism>
<proteinExistence type="inferred from homology"/>
<evidence type="ECO:0000256" key="1">
    <source>
        <dbReference type="ARBA" id="ARBA00008655"/>
    </source>
</evidence>
<keyword evidence="2" id="KW-0808">Transferase</keyword>
<dbReference type="GO" id="GO:0036149">
    <property type="term" value="P:phosphatidylinositol acyl-chain remodeling"/>
    <property type="evidence" value="ECO:0007669"/>
    <property type="project" value="TreeGrafter"/>
</dbReference>
<evidence type="ECO:0000313" key="6">
    <source>
        <dbReference type="Proteomes" id="UP000094236"/>
    </source>
</evidence>
<dbReference type="GO" id="GO:0016746">
    <property type="term" value="F:acyltransferase activity"/>
    <property type="evidence" value="ECO:0007669"/>
    <property type="project" value="UniProtKB-KW"/>
</dbReference>
<dbReference type="Proteomes" id="UP000094236">
    <property type="component" value="Unassembled WGS sequence"/>
</dbReference>
<comment type="similarity">
    <text evidence="1">Belongs to the 1-acyl-sn-glycerol-3-phosphate acyltransferase family.</text>
</comment>
<dbReference type="AlphaFoldDB" id="A0A1E4TYL5"/>
<sequence>FQIVGDELEADSALLISNHYSLCDHFVFAYLARLSLNIDSMVLPKINFFTWYNIWQIPTLKILKNLASCDENWELDEKSSLLIFKKMICSKVPEWIVLFPEVNIFNLESSRLQKEMCDKFYLPKFQNLLYPRFSSFYNSIQALSETSFARLYDVSIIYYRNPPGGEFKQPSLLELFSLNPSPYVIRIHIKSRMLQRVPVKKRRLEKWLEMLWADKDKLIDSLKEDILKDAVKG</sequence>
<evidence type="ECO:0000256" key="2">
    <source>
        <dbReference type="ARBA" id="ARBA00022679"/>
    </source>
</evidence>
<accession>A0A1E4TYL5</accession>
<gene>
    <name evidence="5" type="ORF">PACTADRAFT_39275</name>
</gene>
<feature type="domain" description="Acyltransferase C-terminal" evidence="4">
    <location>
        <begin position="178"/>
        <end position="224"/>
    </location>
</feature>
<keyword evidence="3" id="KW-0012">Acyltransferase</keyword>
<evidence type="ECO:0000256" key="3">
    <source>
        <dbReference type="ARBA" id="ARBA00023315"/>
    </source>
</evidence>
<name>A0A1E4TYL5_PACTA</name>
<dbReference type="STRING" id="669874.A0A1E4TYL5"/>
<evidence type="ECO:0000313" key="5">
    <source>
        <dbReference type="EMBL" id="ODV96850.1"/>
    </source>
</evidence>
<protein>
    <recommendedName>
        <fullName evidence="4">Acyltransferase C-terminal domain-containing protein</fullName>
    </recommendedName>
</protein>
<dbReference type="PANTHER" id="PTHR10983">
    <property type="entry name" value="1-ACYLGLYCEROL-3-PHOSPHATE ACYLTRANSFERASE-RELATED"/>
    <property type="match status" value="1"/>
</dbReference>
<dbReference type="OrthoDB" id="189226at2759"/>
<dbReference type="Pfam" id="PF16076">
    <property type="entry name" value="Acyltransf_C"/>
    <property type="match status" value="1"/>
</dbReference>
<feature type="non-terminal residue" evidence="5">
    <location>
        <position position="1"/>
    </location>
</feature>
<dbReference type="InterPro" id="IPR032098">
    <property type="entry name" value="Acyltransf_C"/>
</dbReference>
<dbReference type="PANTHER" id="PTHR10983:SF70">
    <property type="entry name" value="PROTEIN MUM3"/>
    <property type="match status" value="1"/>
</dbReference>